<gene>
    <name evidence="1" type="ORF">HMPREF9555_00796</name>
</gene>
<dbReference type="STRING" id="749551.HMPREF9555_00796"/>
<reference evidence="1 2" key="1">
    <citation type="submission" date="2010-08" db="EMBL/GenBank/DDBJ databases">
        <authorList>
            <person name="Weinstock G."/>
            <person name="Sodergren E."/>
            <person name="Clifton S."/>
            <person name="Fulton L."/>
            <person name="Fulton B."/>
            <person name="Courtney L."/>
            <person name="Fronick C."/>
            <person name="Harrison M."/>
            <person name="Strong C."/>
            <person name="Farmer C."/>
            <person name="Delahaunty K."/>
            <person name="Markovic C."/>
            <person name="Hall O."/>
            <person name="Minx P."/>
            <person name="Tomlinson C."/>
            <person name="Mitreva M."/>
            <person name="Hou S."/>
            <person name="Chen J."/>
            <person name="Wollam A."/>
            <person name="Pepin K.H."/>
            <person name="Johnson M."/>
            <person name="Bhonagiri V."/>
            <person name="Zhang X."/>
            <person name="Suruliraj S."/>
            <person name="Warren W."/>
            <person name="Chinwalla A."/>
            <person name="Mardis E.R."/>
            <person name="Wilson R.K."/>
        </authorList>
    </citation>
    <scope>NUCLEOTIDE SEQUENCE [LARGE SCALE GENOMIC DNA]</scope>
    <source>
        <strain evidence="1 2">F0399</strain>
    </source>
</reference>
<sequence length="153" mass="17248">MKANVGSGIPPKEALMRMRRYSVRGLLLAALVFLMGLGHCAAAEDMQFVDADGDTGYYVDTLSIVRVSEAERDAVVAVVKAAENRRYLYRMRFDRTQSTYRIFSTQVEIYDTKEVLRTIPGIDAPQHYTPGSPMRSIVDFIEEFLTAEKQTAK</sequence>
<comment type="caution">
    <text evidence="1">The sequence shown here is derived from an EMBL/GenBank/DDBJ whole genome shotgun (WGS) entry which is preliminary data.</text>
</comment>
<evidence type="ECO:0000313" key="1">
    <source>
        <dbReference type="EMBL" id="EFW30044.1"/>
    </source>
</evidence>
<accession>E7N1E3</accession>
<dbReference type="EMBL" id="AECV01000013">
    <property type="protein sequence ID" value="EFW30044.1"/>
    <property type="molecule type" value="Genomic_DNA"/>
</dbReference>
<name>E7N1E3_9FIRM</name>
<evidence type="ECO:0000313" key="2">
    <source>
        <dbReference type="Proteomes" id="UP000004633"/>
    </source>
</evidence>
<dbReference type="AlphaFoldDB" id="E7N1E3"/>
<dbReference type="HOGENOM" id="CLU_1894745_0_0_9"/>
<keyword evidence="2" id="KW-1185">Reference proteome</keyword>
<protein>
    <submittedName>
        <fullName evidence="1">Uncharacterized protein</fullName>
    </submittedName>
</protein>
<organism evidence="1 2">
    <name type="scientific">Selenomonas artemidis F0399</name>
    <dbReference type="NCBI Taxonomy" id="749551"/>
    <lineage>
        <taxon>Bacteria</taxon>
        <taxon>Bacillati</taxon>
        <taxon>Bacillota</taxon>
        <taxon>Negativicutes</taxon>
        <taxon>Selenomonadales</taxon>
        <taxon>Selenomonadaceae</taxon>
        <taxon>Selenomonas</taxon>
    </lineage>
</organism>
<dbReference type="Proteomes" id="UP000004633">
    <property type="component" value="Unassembled WGS sequence"/>
</dbReference>
<proteinExistence type="predicted"/>